<sequence length="71" mass="8182">MCNADKDILSTGKQFCFKSELEVRLTGSSSRRRNRKLRQTLRNTNRKFFGGRARAGDAALIPEARTNWHQN</sequence>
<evidence type="ECO:0000313" key="1">
    <source>
        <dbReference type="EMBL" id="CAH2247772.1"/>
    </source>
</evidence>
<evidence type="ECO:0000313" key="2">
    <source>
        <dbReference type="Proteomes" id="UP001295444"/>
    </source>
</evidence>
<name>A0AAD1RCH6_PELCU</name>
<accession>A0AAD1RCH6</accession>
<dbReference type="Proteomes" id="UP001295444">
    <property type="component" value="Chromosome 02"/>
</dbReference>
<proteinExistence type="predicted"/>
<reference evidence="1" key="1">
    <citation type="submission" date="2022-03" db="EMBL/GenBank/DDBJ databases">
        <authorList>
            <person name="Alioto T."/>
            <person name="Alioto T."/>
            <person name="Gomez Garrido J."/>
        </authorList>
    </citation>
    <scope>NUCLEOTIDE SEQUENCE</scope>
</reference>
<gene>
    <name evidence="1" type="ORF">PECUL_23A019025</name>
</gene>
<dbReference type="AlphaFoldDB" id="A0AAD1RCH6"/>
<dbReference type="EMBL" id="OW240913">
    <property type="protein sequence ID" value="CAH2247772.1"/>
    <property type="molecule type" value="Genomic_DNA"/>
</dbReference>
<organism evidence="1 2">
    <name type="scientific">Pelobates cultripes</name>
    <name type="common">Western spadefoot toad</name>
    <dbReference type="NCBI Taxonomy" id="61616"/>
    <lineage>
        <taxon>Eukaryota</taxon>
        <taxon>Metazoa</taxon>
        <taxon>Chordata</taxon>
        <taxon>Craniata</taxon>
        <taxon>Vertebrata</taxon>
        <taxon>Euteleostomi</taxon>
        <taxon>Amphibia</taxon>
        <taxon>Batrachia</taxon>
        <taxon>Anura</taxon>
        <taxon>Pelobatoidea</taxon>
        <taxon>Pelobatidae</taxon>
        <taxon>Pelobates</taxon>
    </lineage>
</organism>
<keyword evidence="2" id="KW-1185">Reference proteome</keyword>
<protein>
    <submittedName>
        <fullName evidence="1">Uncharacterized protein</fullName>
    </submittedName>
</protein>